<dbReference type="Proteomes" id="UP000614410">
    <property type="component" value="Unassembled WGS sequence"/>
</dbReference>
<evidence type="ECO:0000313" key="3">
    <source>
        <dbReference type="EMBL" id="MBJ7610055.1"/>
    </source>
</evidence>
<evidence type="ECO:0000313" key="4">
    <source>
        <dbReference type="Proteomes" id="UP000614410"/>
    </source>
</evidence>
<organism evidence="3 4">
    <name type="scientific">Candidatus Amunia macphersoniae</name>
    <dbReference type="NCBI Taxonomy" id="3127014"/>
    <lineage>
        <taxon>Bacteria</taxon>
        <taxon>Bacillati</taxon>
        <taxon>Candidatus Dormiibacterota</taxon>
        <taxon>Candidatus Dormibacteria</taxon>
        <taxon>Candidatus Aeolococcales</taxon>
        <taxon>Candidatus Aeolococcaceae</taxon>
        <taxon>Candidatus Amunia</taxon>
    </lineage>
</organism>
<feature type="signal peptide" evidence="2">
    <location>
        <begin position="1"/>
        <end position="29"/>
    </location>
</feature>
<proteinExistence type="predicted"/>
<sequence length="103" mass="9933">MNSDSKRPRLHRRLLIAAGATAVAAGAGAAIATHSGGAASPVHLTAAPVAPGGAITTPTTPEAPETTTPESPTGVEAPGAPSDGPGGYADTNPDAQTEQTGQN</sequence>
<feature type="compositionally biased region" description="Polar residues" evidence="1">
    <location>
        <begin position="93"/>
        <end position="103"/>
    </location>
</feature>
<comment type="caution">
    <text evidence="3">The sequence shown here is derived from an EMBL/GenBank/DDBJ whole genome shotgun (WGS) entry which is preliminary data.</text>
</comment>
<keyword evidence="2" id="KW-0732">Signal</keyword>
<feature type="compositionally biased region" description="Low complexity" evidence="1">
    <location>
        <begin position="42"/>
        <end position="74"/>
    </location>
</feature>
<feature type="region of interest" description="Disordered" evidence="1">
    <location>
        <begin position="42"/>
        <end position="103"/>
    </location>
</feature>
<dbReference type="EMBL" id="JAEKNN010000054">
    <property type="protein sequence ID" value="MBJ7610055.1"/>
    <property type="molecule type" value="Genomic_DNA"/>
</dbReference>
<protein>
    <submittedName>
        <fullName evidence="3">Uncharacterized protein</fullName>
    </submittedName>
</protein>
<gene>
    <name evidence="3" type="ORF">JF887_11590</name>
</gene>
<feature type="chain" id="PRO_5036933401" evidence="2">
    <location>
        <begin position="30"/>
        <end position="103"/>
    </location>
</feature>
<name>A0A934NGJ0_9BACT</name>
<dbReference type="AlphaFoldDB" id="A0A934NGJ0"/>
<evidence type="ECO:0000256" key="2">
    <source>
        <dbReference type="SAM" id="SignalP"/>
    </source>
</evidence>
<evidence type="ECO:0000256" key="1">
    <source>
        <dbReference type="SAM" id="MobiDB-lite"/>
    </source>
</evidence>
<accession>A0A934NGJ0</accession>
<reference evidence="3 4" key="1">
    <citation type="submission" date="2020-10" db="EMBL/GenBank/DDBJ databases">
        <title>Ca. Dormibacterota MAGs.</title>
        <authorList>
            <person name="Montgomery K."/>
        </authorList>
    </citation>
    <scope>NUCLEOTIDE SEQUENCE [LARGE SCALE GENOMIC DNA]</scope>
    <source>
        <strain evidence="3">Mitchell_Peninsula_5</strain>
    </source>
</reference>